<feature type="compositionally biased region" description="Basic and acidic residues" evidence="1">
    <location>
        <begin position="73"/>
        <end position="85"/>
    </location>
</feature>
<organism evidence="2 3">
    <name type="scientific">Natronocalculus amylovorans</name>
    <dbReference type="NCBI Taxonomy" id="2917812"/>
    <lineage>
        <taxon>Archaea</taxon>
        <taxon>Methanobacteriati</taxon>
        <taxon>Methanobacteriota</taxon>
        <taxon>Stenosarchaea group</taxon>
        <taxon>Halobacteria</taxon>
        <taxon>Halobacteriales</taxon>
        <taxon>Haloferacaceae</taxon>
        <taxon>Natronocalculus</taxon>
    </lineage>
</organism>
<dbReference type="InterPro" id="IPR055519">
    <property type="entry name" value="DUF7093"/>
</dbReference>
<reference evidence="2" key="1">
    <citation type="journal article" date="2022" name="Syst. Appl. Microbiol.">
        <title>Natronocalculus amylovorans gen. nov., sp. nov., and Natranaeroarchaeum aerophilus sp. nov., dominant culturable amylolytic natronoarchaea from hypersaline soda lakes in southwestern Siberia.</title>
        <authorList>
            <person name="Sorokin D.Y."/>
            <person name="Elcheninov A.G."/>
            <person name="Khizhniak T.V."/>
            <person name="Koenen M."/>
            <person name="Bale N.J."/>
            <person name="Damste J.S.S."/>
            <person name="Kublanov I.V."/>
        </authorList>
    </citation>
    <scope>NUCLEOTIDE SEQUENCE</scope>
    <source>
        <strain evidence="2">AArc-St2</strain>
    </source>
</reference>
<protein>
    <submittedName>
        <fullName evidence="2">Uncharacterized protein</fullName>
    </submittedName>
</protein>
<comment type="caution">
    <text evidence="2">The sequence shown here is derived from an EMBL/GenBank/DDBJ whole genome shotgun (WGS) entry which is preliminary data.</text>
</comment>
<feature type="compositionally biased region" description="Basic and acidic residues" evidence="1">
    <location>
        <begin position="170"/>
        <end position="189"/>
    </location>
</feature>
<feature type="region of interest" description="Disordered" evidence="1">
    <location>
        <begin position="47"/>
        <end position="241"/>
    </location>
</feature>
<dbReference type="EMBL" id="JAKRVX010000001">
    <property type="protein sequence ID" value="MCL9815658.1"/>
    <property type="molecule type" value="Genomic_DNA"/>
</dbReference>
<proteinExistence type="predicted"/>
<name>A0AAE3FVD4_9EURY</name>
<dbReference type="Pfam" id="PF23373">
    <property type="entry name" value="DUF7093"/>
    <property type="match status" value="1"/>
</dbReference>
<gene>
    <name evidence="2" type="ORF">AArcSt2_01750</name>
</gene>
<evidence type="ECO:0000256" key="1">
    <source>
        <dbReference type="SAM" id="MobiDB-lite"/>
    </source>
</evidence>
<sequence length="307" mass="33246">MGLRCLLGHDFDEPELKREREERGNEVVVTIREVKTCARCGAEQVVSENKEVTSVEQLSAAASDAETAEETVQNEKESGAIHSEDETASEPPEPPVQTAAEPDPFEEDHSVTDDAEIITAGPETDQSPSEPEEPSPEAVVEATPTSNPNETDESQPEVDDGIILPNSAEDDNKAVSDRDPGAWPEHDDVAAASQTNDPTPWPEHNDEDEGFDATEPSDGGPDEITFGGGFTPEITGDQQAETDEMIETEGFTRVDRNDVAFEPMDDDVQTEFFCPECGLARTAGKSSLRAGDICPECKRGYIAERPL</sequence>
<dbReference type="AlphaFoldDB" id="A0AAE3FVD4"/>
<dbReference type="RefSeq" id="WP_174652807.1">
    <property type="nucleotide sequence ID" value="NZ_JAKRVX010000001.1"/>
</dbReference>
<reference evidence="2" key="2">
    <citation type="submission" date="2022-02" db="EMBL/GenBank/DDBJ databases">
        <authorList>
            <person name="Elcheninov A.G."/>
            <person name="Sorokin D.Y."/>
            <person name="Kublanov I.V."/>
        </authorList>
    </citation>
    <scope>NUCLEOTIDE SEQUENCE</scope>
    <source>
        <strain evidence="2">AArc-St2</strain>
    </source>
</reference>
<dbReference type="Proteomes" id="UP001203207">
    <property type="component" value="Unassembled WGS sequence"/>
</dbReference>
<evidence type="ECO:0000313" key="2">
    <source>
        <dbReference type="EMBL" id="MCL9815658.1"/>
    </source>
</evidence>
<keyword evidence="3" id="KW-1185">Reference proteome</keyword>
<evidence type="ECO:0000313" key="3">
    <source>
        <dbReference type="Proteomes" id="UP001203207"/>
    </source>
</evidence>
<accession>A0AAE3FVD4</accession>
<feature type="compositionally biased region" description="Acidic residues" evidence="1">
    <location>
        <begin position="150"/>
        <end position="160"/>
    </location>
</feature>